<dbReference type="PANTHER" id="PTHR42928:SF5">
    <property type="entry name" value="BLR1237 PROTEIN"/>
    <property type="match status" value="1"/>
</dbReference>
<dbReference type="InterPro" id="IPR005064">
    <property type="entry name" value="BUG"/>
</dbReference>
<proteinExistence type="inferred from homology"/>
<dbReference type="PANTHER" id="PTHR42928">
    <property type="entry name" value="TRICARBOXYLATE-BINDING PROTEIN"/>
    <property type="match status" value="1"/>
</dbReference>
<dbReference type="Proteomes" id="UP001196068">
    <property type="component" value="Unassembled WGS sequence"/>
</dbReference>
<reference evidence="2" key="1">
    <citation type="submission" date="2020-01" db="EMBL/GenBank/DDBJ databases">
        <authorList>
            <person name="Rat A."/>
        </authorList>
    </citation>
    <scope>NUCLEOTIDE SEQUENCE</scope>
    <source>
        <strain evidence="2">LMG 28251</strain>
    </source>
</reference>
<reference evidence="2" key="2">
    <citation type="journal article" date="2021" name="Syst. Appl. Microbiol.">
        <title>Roseomonas hellenica sp. nov., isolated from roots of wild-growing Alkanna tinctoria.</title>
        <authorList>
            <person name="Rat A."/>
            <person name="Naranjo H.D."/>
            <person name="Lebbe L."/>
            <person name="Cnockaert M."/>
            <person name="Krigas N."/>
            <person name="Grigoriadou K."/>
            <person name="Maloupa E."/>
            <person name="Willems A."/>
        </authorList>
    </citation>
    <scope>NUCLEOTIDE SEQUENCE</scope>
    <source>
        <strain evidence="2">LMG 28251</strain>
    </source>
</reference>
<dbReference type="InterPro" id="IPR042100">
    <property type="entry name" value="Bug_dom1"/>
</dbReference>
<protein>
    <submittedName>
        <fullName evidence="2">Tripartite tricarboxylate transporter substrate binding protein</fullName>
    </submittedName>
</protein>
<comment type="caution">
    <text evidence="2">The sequence shown here is derived from an EMBL/GenBank/DDBJ whole genome shotgun (WGS) entry which is preliminary data.</text>
</comment>
<dbReference type="PIRSF" id="PIRSF017082">
    <property type="entry name" value="YflP"/>
    <property type="match status" value="1"/>
</dbReference>
<organism evidence="2 3">
    <name type="scientific">Plastoroseomonas arctica</name>
    <dbReference type="NCBI Taxonomy" id="1509237"/>
    <lineage>
        <taxon>Bacteria</taxon>
        <taxon>Pseudomonadati</taxon>
        <taxon>Pseudomonadota</taxon>
        <taxon>Alphaproteobacteria</taxon>
        <taxon>Acetobacterales</taxon>
        <taxon>Acetobacteraceae</taxon>
        <taxon>Plastoroseomonas</taxon>
    </lineage>
</organism>
<evidence type="ECO:0000256" key="1">
    <source>
        <dbReference type="ARBA" id="ARBA00006987"/>
    </source>
</evidence>
<dbReference type="AlphaFoldDB" id="A0AAF1K1C4"/>
<dbReference type="Gene3D" id="3.40.190.150">
    <property type="entry name" value="Bordetella uptake gene, domain 1"/>
    <property type="match status" value="1"/>
</dbReference>
<gene>
    <name evidence="2" type="ORF">GXW79_08470</name>
</gene>
<sequence length="316" mass="32047">MLGAALAAPGLARAQPAWPDRTLRFIVPFPAGSTPDLTGRIVAAGLASALGQPCVVENRTGAGGNIGTDAIARASDGHGFGLSINGPLSTAPALYPTLPYDPARDLAPVSLLVRGAQALVVHPDVPARDLEGFAQAARAGPGGIAFGSVGAGSGGHLAMLDLADRLGGLELLHVPYRGFPEATLDLVAGRIQAMMVTAAAVLAPLQAGQLRALATTGAARFPGLPQTPTLGEFGLAEADSYGWQVMVAPAATPPDRIARLHAAAVAALGEPEARLRLERAGFEVVGSDPDAAARFLAAEAARWGGLIRRLGIRAEG</sequence>
<evidence type="ECO:0000313" key="2">
    <source>
        <dbReference type="EMBL" id="MBR0655113.1"/>
    </source>
</evidence>
<dbReference type="EMBL" id="JAAEDH010000008">
    <property type="protein sequence ID" value="MBR0655113.1"/>
    <property type="molecule type" value="Genomic_DNA"/>
</dbReference>
<dbReference type="CDD" id="cd07012">
    <property type="entry name" value="PBP2_Bug_TTT"/>
    <property type="match status" value="1"/>
</dbReference>
<dbReference type="Pfam" id="PF03401">
    <property type="entry name" value="TctC"/>
    <property type="match status" value="1"/>
</dbReference>
<name>A0AAF1K1C4_9PROT</name>
<comment type="similarity">
    <text evidence="1">Belongs to the UPF0065 (bug) family.</text>
</comment>
<keyword evidence="3" id="KW-1185">Reference proteome</keyword>
<accession>A0AAF1K1C4</accession>
<evidence type="ECO:0000313" key="3">
    <source>
        <dbReference type="Proteomes" id="UP001196068"/>
    </source>
</evidence>
<dbReference type="Gene3D" id="3.40.190.10">
    <property type="entry name" value="Periplasmic binding protein-like II"/>
    <property type="match status" value="1"/>
</dbReference>
<dbReference type="SUPFAM" id="SSF53850">
    <property type="entry name" value="Periplasmic binding protein-like II"/>
    <property type="match status" value="1"/>
</dbReference>